<proteinExistence type="predicted"/>
<evidence type="ECO:0000313" key="5">
    <source>
        <dbReference type="Proteomes" id="UP000611723"/>
    </source>
</evidence>
<dbReference type="AlphaFoldDB" id="A0A934WZQ6"/>
<sequence length="289" mass="32409">MKNHLLRVTLSFLVISLGGLNIVSAQISGDTFAKALETKKANLTYIYSEAPGFAANQNGKVQGVCVDIMNDFEFFLLDKYGITVNSTMNKQHANNFTDYLNTVKASKNGVFGLSNTTITEKRKKEYSFSPPYITNIAMILTHKDVPTLESLDRIAEVFEGKTALTIKGTTNEEQILKIKANYIPNLKIEYVNYFDEAMVKIDNSTDYFTNVDFTYYLSALNNKKSIKRHPAGDQTAEKFGIIMPKNSDWVKPFNEFLTTAYETSSSYRKIIALHLGPNALKLLDAVTAK</sequence>
<dbReference type="Proteomes" id="UP000611723">
    <property type="component" value="Unassembled WGS sequence"/>
</dbReference>
<dbReference type="PANTHER" id="PTHR35936:SF17">
    <property type="entry name" value="ARGININE-BINDING EXTRACELLULAR PROTEIN ARTP"/>
    <property type="match status" value="1"/>
</dbReference>
<name>A0A934WZQ6_9BACT</name>
<dbReference type="Pfam" id="PF00497">
    <property type="entry name" value="SBP_bac_3"/>
    <property type="match status" value="1"/>
</dbReference>
<dbReference type="EMBL" id="JAEQBW010000005">
    <property type="protein sequence ID" value="MBK6265862.1"/>
    <property type="molecule type" value="Genomic_DNA"/>
</dbReference>
<dbReference type="PANTHER" id="PTHR35936">
    <property type="entry name" value="MEMBRANE-BOUND LYTIC MUREIN TRANSGLYCOSYLASE F"/>
    <property type="match status" value="1"/>
</dbReference>
<feature type="domain" description="Solute-binding protein family 3/N-terminal" evidence="3">
    <location>
        <begin position="42"/>
        <end position="274"/>
    </location>
</feature>
<dbReference type="Gene3D" id="3.40.190.10">
    <property type="entry name" value="Periplasmic binding protein-like II"/>
    <property type="match status" value="2"/>
</dbReference>
<dbReference type="InterPro" id="IPR001638">
    <property type="entry name" value="Solute-binding_3/MltF_N"/>
</dbReference>
<accession>A0A934WZQ6</accession>
<evidence type="ECO:0000256" key="2">
    <source>
        <dbReference type="SAM" id="SignalP"/>
    </source>
</evidence>
<protein>
    <submittedName>
        <fullName evidence="4">Transporter substrate-binding domain-containing protein</fullName>
    </submittedName>
</protein>
<evidence type="ECO:0000259" key="3">
    <source>
        <dbReference type="SMART" id="SM00062"/>
    </source>
</evidence>
<evidence type="ECO:0000313" key="4">
    <source>
        <dbReference type="EMBL" id="MBK6265862.1"/>
    </source>
</evidence>
<reference evidence="4" key="1">
    <citation type="submission" date="2021-01" db="EMBL/GenBank/DDBJ databases">
        <title>Marivirga aurantiaca sp. nov., isolated from intertidal surface sediments.</title>
        <authorList>
            <person name="Zhang M."/>
        </authorList>
    </citation>
    <scope>NUCLEOTIDE SEQUENCE</scope>
    <source>
        <strain evidence="4">S37H4</strain>
    </source>
</reference>
<feature type="signal peptide" evidence="2">
    <location>
        <begin position="1"/>
        <end position="25"/>
    </location>
</feature>
<gene>
    <name evidence="4" type="ORF">JKA74_12530</name>
</gene>
<evidence type="ECO:0000256" key="1">
    <source>
        <dbReference type="ARBA" id="ARBA00022729"/>
    </source>
</evidence>
<comment type="caution">
    <text evidence="4">The sequence shown here is derived from an EMBL/GenBank/DDBJ whole genome shotgun (WGS) entry which is preliminary data.</text>
</comment>
<dbReference type="SUPFAM" id="SSF53850">
    <property type="entry name" value="Periplasmic binding protein-like II"/>
    <property type="match status" value="1"/>
</dbReference>
<feature type="chain" id="PRO_5038060521" evidence="2">
    <location>
        <begin position="26"/>
        <end position="289"/>
    </location>
</feature>
<organism evidence="4 5">
    <name type="scientific">Marivirga aurantiaca</name>
    <dbReference type="NCBI Taxonomy" id="2802615"/>
    <lineage>
        <taxon>Bacteria</taxon>
        <taxon>Pseudomonadati</taxon>
        <taxon>Bacteroidota</taxon>
        <taxon>Cytophagia</taxon>
        <taxon>Cytophagales</taxon>
        <taxon>Marivirgaceae</taxon>
        <taxon>Marivirga</taxon>
    </lineage>
</organism>
<dbReference type="SMART" id="SM00062">
    <property type="entry name" value="PBPb"/>
    <property type="match status" value="1"/>
</dbReference>
<dbReference type="RefSeq" id="WP_201431538.1">
    <property type="nucleotide sequence ID" value="NZ_JAEQBW010000005.1"/>
</dbReference>
<keyword evidence="1 2" id="KW-0732">Signal</keyword>
<keyword evidence="5" id="KW-1185">Reference proteome</keyword>